<keyword evidence="5" id="KW-1185">Reference proteome</keyword>
<proteinExistence type="inferred from homology"/>
<evidence type="ECO:0000313" key="4">
    <source>
        <dbReference type="EMBL" id="CAL1264691.1"/>
    </source>
</evidence>
<evidence type="ECO:0000256" key="2">
    <source>
        <dbReference type="SAM" id="MobiDB-lite"/>
    </source>
</evidence>
<comment type="caution">
    <text evidence="4">The sequence shown here is derived from an EMBL/GenBank/DDBJ whole genome shotgun (WGS) entry which is preliminary data.</text>
</comment>
<feature type="transmembrane region" description="Helical" evidence="3">
    <location>
        <begin position="280"/>
        <end position="299"/>
    </location>
</feature>
<evidence type="ECO:0000256" key="1">
    <source>
        <dbReference type="ARBA" id="ARBA00010090"/>
    </source>
</evidence>
<accession>A0AAV1YZK2</accession>
<dbReference type="GO" id="GO:0016020">
    <property type="term" value="C:membrane"/>
    <property type="evidence" value="ECO:0007669"/>
    <property type="project" value="TreeGrafter"/>
</dbReference>
<sequence length="576" mass="64742">MNSNQKLFERFFGSNENIGLVVLERPERSIAQLVFDISSRKISEDQEDFDGEPDDDPDNEPSDGDYEDNDYFDEKIETAAKNFNRVVELFKLSSNAKKEFLENFKDWSVLRKNNVRRLKEIANDIQSDKFNSDIAKVVGSVVGVVGGIVAGLSLLTPLAVVTLPLAISGGIATAVGGGVVVGTTVTEVVLLKNKLEEAKTFFEQEKKDFSVMEKWFIHTQELKDALESWIDYSLLNEISKDLKEFENEVNFNLDSLTDKFGNLLTMCIGKMIKQSKIVELFGVVFAPVVMTFVLVVCLIRDHNRLVLDCILEVGRLTAGVMSILGTGVQAGRLTVDLASTGAAAGGRAASVAIATSVFIALGIAIDVVNIVWSSIDIHNCPEPEQARMIKEVAEKLEEQFLFIESVYEELKQWNCIDLAYVYEWKTFIIKNVPHDAVQIDIKMAIKHHLSEEAWGCIKLQRHSIDGNDWLFKIPASHSKMLLEQSHLIVKSESCQITKWNQWKTFILHHVPNEARQDDIKVAVGSHLPEEARGSIHLQKISTDGNNWLVKIPTRHSQNFMQKSHIIVNRERCLVTQ</sequence>
<keyword evidence="3" id="KW-0812">Transmembrane</keyword>
<organism evidence="4 5">
    <name type="scientific">Larinioides sclopetarius</name>
    <dbReference type="NCBI Taxonomy" id="280406"/>
    <lineage>
        <taxon>Eukaryota</taxon>
        <taxon>Metazoa</taxon>
        <taxon>Ecdysozoa</taxon>
        <taxon>Arthropoda</taxon>
        <taxon>Chelicerata</taxon>
        <taxon>Arachnida</taxon>
        <taxon>Araneae</taxon>
        <taxon>Araneomorphae</taxon>
        <taxon>Entelegynae</taxon>
        <taxon>Araneoidea</taxon>
        <taxon>Araneidae</taxon>
        <taxon>Larinioides</taxon>
    </lineage>
</organism>
<dbReference type="GO" id="GO:0006869">
    <property type="term" value="P:lipid transport"/>
    <property type="evidence" value="ECO:0007669"/>
    <property type="project" value="InterPro"/>
</dbReference>
<keyword evidence="3" id="KW-1133">Transmembrane helix</keyword>
<protein>
    <recommendedName>
        <fullName evidence="6">Apolipoprotein L3</fullName>
    </recommendedName>
</protein>
<name>A0AAV1YZK2_9ARAC</name>
<feature type="transmembrane region" description="Helical" evidence="3">
    <location>
        <begin position="166"/>
        <end position="191"/>
    </location>
</feature>
<dbReference type="Proteomes" id="UP001497382">
    <property type="component" value="Unassembled WGS sequence"/>
</dbReference>
<evidence type="ECO:0008006" key="6">
    <source>
        <dbReference type="Google" id="ProtNLM"/>
    </source>
</evidence>
<evidence type="ECO:0000256" key="3">
    <source>
        <dbReference type="SAM" id="Phobius"/>
    </source>
</evidence>
<gene>
    <name evidence="4" type="ORF">LARSCL_LOCUS2110</name>
</gene>
<evidence type="ECO:0000313" key="5">
    <source>
        <dbReference type="Proteomes" id="UP001497382"/>
    </source>
</evidence>
<dbReference type="GO" id="GO:0005576">
    <property type="term" value="C:extracellular region"/>
    <property type="evidence" value="ECO:0007669"/>
    <property type="project" value="InterPro"/>
</dbReference>
<dbReference type="PANTHER" id="PTHR14096">
    <property type="entry name" value="APOLIPOPROTEIN L"/>
    <property type="match status" value="1"/>
</dbReference>
<keyword evidence="3" id="KW-0472">Membrane</keyword>
<dbReference type="AlphaFoldDB" id="A0AAV1YZK2"/>
<dbReference type="GO" id="GO:0042157">
    <property type="term" value="P:lipoprotein metabolic process"/>
    <property type="evidence" value="ECO:0007669"/>
    <property type="project" value="InterPro"/>
</dbReference>
<dbReference type="GO" id="GO:0008289">
    <property type="term" value="F:lipid binding"/>
    <property type="evidence" value="ECO:0007669"/>
    <property type="project" value="InterPro"/>
</dbReference>
<dbReference type="EMBL" id="CAXIEN010000014">
    <property type="protein sequence ID" value="CAL1264691.1"/>
    <property type="molecule type" value="Genomic_DNA"/>
</dbReference>
<comment type="similarity">
    <text evidence="1">Belongs to the apolipoprotein L family.</text>
</comment>
<feature type="transmembrane region" description="Helical" evidence="3">
    <location>
        <begin position="137"/>
        <end position="160"/>
    </location>
</feature>
<feature type="region of interest" description="Disordered" evidence="2">
    <location>
        <begin position="44"/>
        <end position="69"/>
    </location>
</feature>
<feature type="compositionally biased region" description="Acidic residues" evidence="2">
    <location>
        <begin position="45"/>
        <end position="69"/>
    </location>
</feature>
<dbReference type="PANTHER" id="PTHR14096:SF28">
    <property type="entry name" value="APOLIPOPROTEIN L, 1-RELATED"/>
    <property type="match status" value="1"/>
</dbReference>
<feature type="transmembrane region" description="Helical" evidence="3">
    <location>
        <begin position="349"/>
        <end position="372"/>
    </location>
</feature>
<dbReference type="InterPro" id="IPR008405">
    <property type="entry name" value="ApoL"/>
</dbReference>
<reference evidence="4 5" key="1">
    <citation type="submission" date="2024-04" db="EMBL/GenBank/DDBJ databases">
        <authorList>
            <person name="Rising A."/>
            <person name="Reimegard J."/>
            <person name="Sonavane S."/>
            <person name="Akerstrom W."/>
            <person name="Nylinder S."/>
            <person name="Hedman E."/>
            <person name="Kallberg Y."/>
        </authorList>
    </citation>
    <scope>NUCLEOTIDE SEQUENCE [LARGE SCALE GENOMIC DNA]</scope>
</reference>